<keyword evidence="3" id="KW-0547">Nucleotide-binding</keyword>
<evidence type="ECO:0000256" key="3">
    <source>
        <dbReference type="ARBA" id="ARBA00022741"/>
    </source>
</evidence>
<dbReference type="GO" id="GO:0019829">
    <property type="term" value="F:ATPase-coupled monoatomic cation transmembrane transporter activity"/>
    <property type="evidence" value="ECO:0007669"/>
    <property type="project" value="TreeGrafter"/>
</dbReference>
<evidence type="ECO:0000313" key="10">
    <source>
        <dbReference type="RefSeq" id="XP_015746386.2"/>
    </source>
</evidence>
<dbReference type="OrthoDB" id="48943at2759"/>
<gene>
    <name evidence="10" type="primary">LOC103048732</name>
</gene>
<dbReference type="Proteomes" id="UP000695026">
    <property type="component" value="Unplaced"/>
</dbReference>
<feature type="transmembrane region" description="Helical" evidence="7">
    <location>
        <begin position="28"/>
        <end position="49"/>
    </location>
</feature>
<keyword evidence="7" id="KW-1133">Transmembrane helix</keyword>
<dbReference type="RefSeq" id="XP_015746386.2">
    <property type="nucleotide sequence ID" value="XM_015890900.2"/>
</dbReference>
<keyword evidence="7" id="KW-0472">Membrane</keyword>
<feature type="domain" description="P5B-type ATPase N-terminal" evidence="8">
    <location>
        <begin position="12"/>
        <end position="151"/>
    </location>
</feature>
<dbReference type="AlphaFoldDB" id="A0A9F3QW15"/>
<dbReference type="GO" id="GO:0005524">
    <property type="term" value="F:ATP binding"/>
    <property type="evidence" value="ECO:0007669"/>
    <property type="project" value="UniProtKB-KW"/>
</dbReference>
<keyword evidence="7" id="KW-0812">Transmembrane</keyword>
<dbReference type="InterPro" id="IPR006544">
    <property type="entry name" value="P-type_TPase_V"/>
</dbReference>
<dbReference type="GO" id="GO:0031902">
    <property type="term" value="C:late endosome membrane"/>
    <property type="evidence" value="ECO:0007669"/>
    <property type="project" value="TreeGrafter"/>
</dbReference>
<dbReference type="KEGG" id="pbi:103048732"/>
<dbReference type="GeneID" id="103048732"/>
<dbReference type="GO" id="GO:0140358">
    <property type="term" value="F:P-type transmembrane transporter activity"/>
    <property type="evidence" value="ECO:0007669"/>
    <property type="project" value="InterPro"/>
</dbReference>
<comment type="subcellular location">
    <subcellularLocation>
        <location evidence="1">Membrane</location>
        <topology evidence="1">Multi-pass membrane protein</topology>
    </subcellularLocation>
</comment>
<evidence type="ECO:0000313" key="9">
    <source>
        <dbReference type="Proteomes" id="UP000695026"/>
    </source>
</evidence>
<dbReference type="InterPro" id="IPR047819">
    <property type="entry name" value="P5A-ATPase_N"/>
</dbReference>
<dbReference type="PANTHER" id="PTHR45630">
    <property type="entry name" value="CATION-TRANSPORTING ATPASE-RELATED"/>
    <property type="match status" value="1"/>
</dbReference>
<dbReference type="GO" id="GO:0006874">
    <property type="term" value="P:intracellular calcium ion homeostasis"/>
    <property type="evidence" value="ECO:0007669"/>
    <property type="project" value="TreeGrafter"/>
</dbReference>
<dbReference type="GO" id="GO:0046872">
    <property type="term" value="F:metal ion binding"/>
    <property type="evidence" value="ECO:0007669"/>
    <property type="project" value="UniProtKB-KW"/>
</dbReference>
<keyword evidence="5" id="KW-0460">Magnesium</keyword>
<protein>
    <submittedName>
        <fullName evidence="10">Probable cation-transporting ATPase 13A3</fullName>
    </submittedName>
</protein>
<accession>A0A9F3QW15</accession>
<evidence type="ECO:0000256" key="7">
    <source>
        <dbReference type="SAM" id="Phobius"/>
    </source>
</evidence>
<evidence type="ECO:0000256" key="4">
    <source>
        <dbReference type="ARBA" id="ARBA00022840"/>
    </source>
</evidence>
<evidence type="ECO:0000256" key="1">
    <source>
        <dbReference type="ARBA" id="ARBA00004141"/>
    </source>
</evidence>
<dbReference type="GO" id="GO:0015203">
    <property type="term" value="F:polyamine transmembrane transporter activity"/>
    <property type="evidence" value="ECO:0007669"/>
    <property type="project" value="TreeGrafter"/>
</dbReference>
<evidence type="ECO:0000259" key="8">
    <source>
        <dbReference type="Pfam" id="PF12409"/>
    </source>
</evidence>
<keyword evidence="2" id="KW-0479">Metal-binding</keyword>
<name>A0A9F3QW15_PYTBI</name>
<reference evidence="10" key="1">
    <citation type="submission" date="2025-08" db="UniProtKB">
        <authorList>
            <consortium name="RefSeq"/>
        </authorList>
    </citation>
    <scope>IDENTIFICATION</scope>
    <source>
        <tissue evidence="10">Liver</tissue>
    </source>
</reference>
<keyword evidence="9" id="KW-1185">Reference proteome</keyword>
<keyword evidence="4" id="KW-0067">ATP-binding</keyword>
<dbReference type="PANTHER" id="PTHR45630:SF12">
    <property type="entry name" value="POLYAMINE-TRANSPORTING ATPASE 13A3"/>
    <property type="match status" value="1"/>
</dbReference>
<evidence type="ECO:0000256" key="2">
    <source>
        <dbReference type="ARBA" id="ARBA00022723"/>
    </source>
</evidence>
<dbReference type="OMA" id="HGSEDEM"/>
<organism evidence="9 10">
    <name type="scientific">Python bivittatus</name>
    <name type="common">Burmese python</name>
    <name type="synonym">Python molurus bivittatus</name>
    <dbReference type="NCBI Taxonomy" id="176946"/>
    <lineage>
        <taxon>Eukaryota</taxon>
        <taxon>Metazoa</taxon>
        <taxon>Chordata</taxon>
        <taxon>Craniata</taxon>
        <taxon>Vertebrata</taxon>
        <taxon>Euteleostomi</taxon>
        <taxon>Lepidosauria</taxon>
        <taxon>Squamata</taxon>
        <taxon>Bifurcata</taxon>
        <taxon>Unidentata</taxon>
        <taxon>Episquamata</taxon>
        <taxon>Toxicofera</taxon>
        <taxon>Serpentes</taxon>
        <taxon>Henophidia</taxon>
        <taxon>Pythonidae</taxon>
        <taxon>Python</taxon>
    </lineage>
</organism>
<evidence type="ECO:0000256" key="6">
    <source>
        <dbReference type="ARBA" id="ARBA00022967"/>
    </source>
</evidence>
<keyword evidence="6" id="KW-1278">Translocase</keyword>
<proteinExistence type="predicted"/>
<sequence length="297" mass="34204">MENEENVLQEGEEEELKIYGYNFCRWKMVFVAGGVLCSGGLLLLLLYWMPEWRVKATCQRASLRRCQVVLLRTTDEFQIWFCAKVRTVFSLGHHPLEAPKHLSSEKVANGSSTPLCVTPSEENGILNGFSQAPQLQELRYFTHHSVKYFWDDVIQNFISIKGLDESTSCASIHQEHSTGLTKEMQDYRKIFYGLNEIAVKVPSIFKLLIKEVRGTLLLWKGVGNCYSWLPESRERVTVREQRSLSSSVSHCLRGFLWESVDFISKSRKGWVINKKVPKSVLRHIFIWPACSLTCYVV</sequence>
<dbReference type="Pfam" id="PF12409">
    <property type="entry name" value="P5-ATPase"/>
    <property type="match status" value="1"/>
</dbReference>
<evidence type="ECO:0000256" key="5">
    <source>
        <dbReference type="ARBA" id="ARBA00022842"/>
    </source>
</evidence>